<accession>A0A5N5I373</accession>
<sequence>MSHQPAPNEEELKCMLICFEGSVDLEDRFENVVRVLKAKPNIYSITVGEEEVAHRILEGEPLVYERVHFLS</sequence>
<gene>
    <name evidence="1" type="ORF">D8674_029119</name>
</gene>
<organism evidence="1 2">
    <name type="scientific">Pyrus ussuriensis x Pyrus communis</name>
    <dbReference type="NCBI Taxonomy" id="2448454"/>
    <lineage>
        <taxon>Eukaryota</taxon>
        <taxon>Viridiplantae</taxon>
        <taxon>Streptophyta</taxon>
        <taxon>Embryophyta</taxon>
        <taxon>Tracheophyta</taxon>
        <taxon>Spermatophyta</taxon>
        <taxon>Magnoliopsida</taxon>
        <taxon>eudicotyledons</taxon>
        <taxon>Gunneridae</taxon>
        <taxon>Pentapetalae</taxon>
        <taxon>rosids</taxon>
        <taxon>fabids</taxon>
        <taxon>Rosales</taxon>
        <taxon>Rosaceae</taxon>
        <taxon>Amygdaloideae</taxon>
        <taxon>Maleae</taxon>
        <taxon>Pyrus</taxon>
    </lineage>
</organism>
<reference evidence="1 2" key="3">
    <citation type="submission" date="2019-11" db="EMBL/GenBank/DDBJ databases">
        <title>A de novo genome assembly of a pear dwarfing rootstock.</title>
        <authorList>
            <person name="Wang F."/>
            <person name="Wang J."/>
            <person name="Li S."/>
            <person name="Zhang Y."/>
            <person name="Fang M."/>
            <person name="Ma L."/>
            <person name="Zhao Y."/>
            <person name="Jiang S."/>
        </authorList>
    </citation>
    <scope>NUCLEOTIDE SEQUENCE [LARGE SCALE GENOMIC DNA]</scope>
    <source>
        <strain evidence="1">S2</strain>
        <tissue evidence="1">Leaf</tissue>
    </source>
</reference>
<name>A0A5N5I373_9ROSA</name>
<protein>
    <submittedName>
        <fullName evidence="1">Uncharacterized protein</fullName>
    </submittedName>
</protein>
<proteinExistence type="predicted"/>
<reference evidence="2" key="2">
    <citation type="submission" date="2019-10" db="EMBL/GenBank/DDBJ databases">
        <title>A de novo genome assembly of a pear dwarfing rootstock.</title>
        <authorList>
            <person name="Wang F."/>
            <person name="Wang J."/>
            <person name="Li S."/>
            <person name="Zhang Y."/>
            <person name="Fang M."/>
            <person name="Ma L."/>
            <person name="Zhao Y."/>
            <person name="Jiang S."/>
        </authorList>
    </citation>
    <scope>NUCLEOTIDE SEQUENCE [LARGE SCALE GENOMIC DNA]</scope>
</reference>
<dbReference type="Proteomes" id="UP000327157">
    <property type="component" value="Chromosome 6"/>
</dbReference>
<reference evidence="1 2" key="1">
    <citation type="submission" date="2019-09" db="EMBL/GenBank/DDBJ databases">
        <authorList>
            <person name="Ou C."/>
        </authorList>
    </citation>
    <scope>NUCLEOTIDE SEQUENCE [LARGE SCALE GENOMIC DNA]</scope>
    <source>
        <strain evidence="1">S2</strain>
        <tissue evidence="1">Leaf</tissue>
    </source>
</reference>
<dbReference type="AlphaFoldDB" id="A0A5N5I373"/>
<keyword evidence="2" id="KW-1185">Reference proteome</keyword>
<evidence type="ECO:0000313" key="1">
    <source>
        <dbReference type="EMBL" id="KAB2632872.1"/>
    </source>
</evidence>
<evidence type="ECO:0000313" key="2">
    <source>
        <dbReference type="Proteomes" id="UP000327157"/>
    </source>
</evidence>
<comment type="caution">
    <text evidence="1">The sequence shown here is derived from an EMBL/GenBank/DDBJ whole genome shotgun (WGS) entry which is preliminary data.</text>
</comment>
<dbReference type="EMBL" id="SMOL01000120">
    <property type="protein sequence ID" value="KAB2632872.1"/>
    <property type="molecule type" value="Genomic_DNA"/>
</dbReference>